<dbReference type="Pfam" id="PF12833">
    <property type="entry name" value="HTH_18"/>
    <property type="match status" value="1"/>
</dbReference>
<proteinExistence type="predicted"/>
<dbReference type="SUPFAM" id="SSF46689">
    <property type="entry name" value="Homeodomain-like"/>
    <property type="match status" value="2"/>
</dbReference>
<keyword evidence="1" id="KW-0805">Transcription regulation</keyword>
<dbReference type="Gene3D" id="1.10.10.60">
    <property type="entry name" value="Homeodomain-like"/>
    <property type="match status" value="2"/>
</dbReference>
<protein>
    <submittedName>
        <fullName evidence="5">HTH-type transcriptional regulator YesS</fullName>
    </submittedName>
</protein>
<dbReference type="AlphaFoldDB" id="A0A645ICM0"/>
<dbReference type="InterPro" id="IPR018060">
    <property type="entry name" value="HTH_AraC"/>
</dbReference>
<sequence>MAQAIAAMRHNYANLYGVQELSDALGVSKSHLVRAFRDATGTTPGRYLTTVRIEAAKQLLRSTDAPLELVASLAGFSSANYLCRVFHTETGSTPAAFRAAADHGPDTLKMDEIYV</sequence>
<dbReference type="InterPro" id="IPR009057">
    <property type="entry name" value="Homeodomain-like_sf"/>
</dbReference>
<dbReference type="EMBL" id="VSSQ01111039">
    <property type="protein sequence ID" value="MPN48572.1"/>
    <property type="molecule type" value="Genomic_DNA"/>
</dbReference>
<evidence type="ECO:0000313" key="5">
    <source>
        <dbReference type="EMBL" id="MPN48572.1"/>
    </source>
</evidence>
<comment type="caution">
    <text evidence="5">The sequence shown here is derived from an EMBL/GenBank/DDBJ whole genome shotgun (WGS) entry which is preliminary data.</text>
</comment>
<dbReference type="InterPro" id="IPR050204">
    <property type="entry name" value="AraC_XylS_family_regulators"/>
</dbReference>
<dbReference type="PROSITE" id="PS01124">
    <property type="entry name" value="HTH_ARAC_FAMILY_2"/>
    <property type="match status" value="1"/>
</dbReference>
<dbReference type="GO" id="GO:0003700">
    <property type="term" value="F:DNA-binding transcription factor activity"/>
    <property type="evidence" value="ECO:0007669"/>
    <property type="project" value="InterPro"/>
</dbReference>
<evidence type="ECO:0000256" key="3">
    <source>
        <dbReference type="ARBA" id="ARBA00023163"/>
    </source>
</evidence>
<accession>A0A645ICM0</accession>
<reference evidence="5" key="1">
    <citation type="submission" date="2019-08" db="EMBL/GenBank/DDBJ databases">
        <authorList>
            <person name="Kucharzyk K."/>
            <person name="Murdoch R.W."/>
            <person name="Higgins S."/>
            <person name="Loffler F."/>
        </authorList>
    </citation>
    <scope>NUCLEOTIDE SEQUENCE</scope>
</reference>
<organism evidence="5">
    <name type="scientific">bioreactor metagenome</name>
    <dbReference type="NCBI Taxonomy" id="1076179"/>
    <lineage>
        <taxon>unclassified sequences</taxon>
        <taxon>metagenomes</taxon>
        <taxon>ecological metagenomes</taxon>
    </lineage>
</organism>
<evidence type="ECO:0000259" key="4">
    <source>
        <dbReference type="PROSITE" id="PS01124"/>
    </source>
</evidence>
<dbReference type="PANTHER" id="PTHR46796">
    <property type="entry name" value="HTH-TYPE TRANSCRIPTIONAL ACTIVATOR RHAS-RELATED"/>
    <property type="match status" value="1"/>
</dbReference>
<name>A0A645ICM0_9ZZZZ</name>
<keyword evidence="2" id="KW-0238">DNA-binding</keyword>
<evidence type="ECO:0000256" key="1">
    <source>
        <dbReference type="ARBA" id="ARBA00023015"/>
    </source>
</evidence>
<dbReference type="SMART" id="SM00342">
    <property type="entry name" value="HTH_ARAC"/>
    <property type="match status" value="1"/>
</dbReference>
<dbReference type="GO" id="GO:0043565">
    <property type="term" value="F:sequence-specific DNA binding"/>
    <property type="evidence" value="ECO:0007669"/>
    <property type="project" value="InterPro"/>
</dbReference>
<feature type="domain" description="HTH araC/xylS-type" evidence="4">
    <location>
        <begin position="2"/>
        <end position="100"/>
    </location>
</feature>
<dbReference type="PANTHER" id="PTHR46796:SF13">
    <property type="entry name" value="HTH-TYPE TRANSCRIPTIONAL ACTIVATOR RHAS"/>
    <property type="match status" value="1"/>
</dbReference>
<evidence type="ECO:0000256" key="2">
    <source>
        <dbReference type="ARBA" id="ARBA00023125"/>
    </source>
</evidence>
<gene>
    <name evidence="5" type="primary">yesS_7</name>
    <name evidence="5" type="ORF">SDC9_196182</name>
</gene>
<keyword evidence="3" id="KW-0804">Transcription</keyword>